<reference evidence="2" key="1">
    <citation type="journal article" date="2019" name="Int. J. Syst. Evol. Microbiol.">
        <title>The Global Catalogue of Microorganisms (GCM) 10K type strain sequencing project: providing services to taxonomists for standard genome sequencing and annotation.</title>
        <authorList>
            <consortium name="The Broad Institute Genomics Platform"/>
            <consortium name="The Broad Institute Genome Sequencing Center for Infectious Disease"/>
            <person name="Wu L."/>
            <person name="Ma J."/>
        </authorList>
    </citation>
    <scope>NUCLEOTIDE SEQUENCE [LARGE SCALE GENOMIC DNA]</scope>
    <source>
        <strain evidence="2">CGMCC 4.7035</strain>
    </source>
</reference>
<comment type="caution">
    <text evidence="1">The sequence shown here is derived from an EMBL/GenBank/DDBJ whole genome shotgun (WGS) entry which is preliminary data.</text>
</comment>
<dbReference type="RefSeq" id="WP_310763755.1">
    <property type="nucleotide sequence ID" value="NZ_JBHRWR010000021.1"/>
</dbReference>
<name>A0ABV7SMI9_9ACTN</name>
<dbReference type="Proteomes" id="UP001595701">
    <property type="component" value="Unassembled WGS sequence"/>
</dbReference>
<accession>A0ABV7SMI9</accession>
<proteinExistence type="predicted"/>
<dbReference type="EMBL" id="JBHRWR010000021">
    <property type="protein sequence ID" value="MFC3576912.1"/>
    <property type="molecule type" value="Genomic_DNA"/>
</dbReference>
<sequence>MLAAGRSTAAGTLRKALEASGLSLKALSPAEQAGLVRSTADGLDFHHPVLRPPALTRAPLAHRFAASFHALAEVSRGALSPRCRAAAKAAADLID</sequence>
<organism evidence="1 2">
    <name type="scientific">Streptomyces yaanensis</name>
    <dbReference type="NCBI Taxonomy" id="1142239"/>
    <lineage>
        <taxon>Bacteria</taxon>
        <taxon>Bacillati</taxon>
        <taxon>Actinomycetota</taxon>
        <taxon>Actinomycetes</taxon>
        <taxon>Kitasatosporales</taxon>
        <taxon>Streptomycetaceae</taxon>
        <taxon>Streptomyces</taxon>
    </lineage>
</organism>
<evidence type="ECO:0000313" key="2">
    <source>
        <dbReference type="Proteomes" id="UP001595701"/>
    </source>
</evidence>
<evidence type="ECO:0000313" key="1">
    <source>
        <dbReference type="EMBL" id="MFC3576912.1"/>
    </source>
</evidence>
<gene>
    <name evidence="1" type="ORF">ACFOZ0_27270</name>
</gene>
<keyword evidence="2" id="KW-1185">Reference proteome</keyword>
<protein>
    <submittedName>
        <fullName evidence="1">Uncharacterized protein</fullName>
    </submittedName>
</protein>